<keyword evidence="3" id="KW-1185">Reference proteome</keyword>
<dbReference type="Proteomes" id="UP000499080">
    <property type="component" value="Unassembled WGS sequence"/>
</dbReference>
<proteinExistence type="predicted"/>
<comment type="caution">
    <text evidence="2">The sequence shown here is derived from an EMBL/GenBank/DDBJ whole genome shotgun (WGS) entry which is preliminary data.</text>
</comment>
<accession>A0A4Y2VIF6</accession>
<dbReference type="EMBL" id="BGPR01048062">
    <property type="protein sequence ID" value="GBO25079.1"/>
    <property type="molecule type" value="Genomic_DNA"/>
</dbReference>
<sequence>MRSNKMPNVWFHCETNEYHMLINAQLTRMNLIVPLFKRRVHCSERSVAAAEAKRAPHGEWKPLDDSGPGPRCVVWPSAVWSPRSVSQGPLFVTSPPVTGCCSGRVSLWETSHRLVGQSPDEIKFLGTGVSPAFWTTFTPRSSSPPGDLYEERLASSAGDSR</sequence>
<evidence type="ECO:0000313" key="2">
    <source>
        <dbReference type="EMBL" id="GBO25079.1"/>
    </source>
</evidence>
<protein>
    <submittedName>
        <fullName evidence="2">Uncharacterized protein</fullName>
    </submittedName>
</protein>
<evidence type="ECO:0000313" key="3">
    <source>
        <dbReference type="Proteomes" id="UP000499080"/>
    </source>
</evidence>
<gene>
    <name evidence="2" type="ORF">AVEN_64198_1</name>
</gene>
<evidence type="ECO:0000256" key="1">
    <source>
        <dbReference type="SAM" id="MobiDB-lite"/>
    </source>
</evidence>
<organism evidence="2 3">
    <name type="scientific">Araneus ventricosus</name>
    <name type="common">Orbweaver spider</name>
    <name type="synonym">Epeira ventricosa</name>
    <dbReference type="NCBI Taxonomy" id="182803"/>
    <lineage>
        <taxon>Eukaryota</taxon>
        <taxon>Metazoa</taxon>
        <taxon>Ecdysozoa</taxon>
        <taxon>Arthropoda</taxon>
        <taxon>Chelicerata</taxon>
        <taxon>Arachnida</taxon>
        <taxon>Araneae</taxon>
        <taxon>Araneomorphae</taxon>
        <taxon>Entelegynae</taxon>
        <taxon>Araneoidea</taxon>
        <taxon>Araneidae</taxon>
        <taxon>Araneus</taxon>
    </lineage>
</organism>
<dbReference type="AlphaFoldDB" id="A0A4Y2VIF6"/>
<feature type="region of interest" description="Disordered" evidence="1">
    <location>
        <begin position="137"/>
        <end position="161"/>
    </location>
</feature>
<reference evidence="2 3" key="1">
    <citation type="journal article" date="2019" name="Sci. Rep.">
        <title>Orb-weaving spider Araneus ventricosus genome elucidates the spidroin gene catalogue.</title>
        <authorList>
            <person name="Kono N."/>
            <person name="Nakamura H."/>
            <person name="Ohtoshi R."/>
            <person name="Moran D.A.P."/>
            <person name="Shinohara A."/>
            <person name="Yoshida Y."/>
            <person name="Fujiwara M."/>
            <person name="Mori M."/>
            <person name="Tomita M."/>
            <person name="Arakawa K."/>
        </authorList>
    </citation>
    <scope>NUCLEOTIDE SEQUENCE [LARGE SCALE GENOMIC DNA]</scope>
</reference>
<name>A0A4Y2VIF6_ARAVE</name>